<feature type="domain" description="PAC" evidence="20">
    <location>
        <begin position="746"/>
        <end position="798"/>
    </location>
</feature>
<evidence type="ECO:0000256" key="1">
    <source>
        <dbReference type="ARBA" id="ARBA00000085"/>
    </source>
</evidence>
<dbReference type="Pfam" id="PF08448">
    <property type="entry name" value="PAS_4"/>
    <property type="match status" value="1"/>
</dbReference>
<dbReference type="STRING" id="498211.CJA_3654"/>
<evidence type="ECO:0000256" key="4">
    <source>
        <dbReference type="ARBA" id="ARBA00022475"/>
    </source>
</evidence>
<dbReference type="PROSITE" id="PS50109">
    <property type="entry name" value="HIS_KIN"/>
    <property type="match status" value="1"/>
</dbReference>
<feature type="transmembrane region" description="Helical" evidence="16">
    <location>
        <begin position="134"/>
        <end position="157"/>
    </location>
</feature>
<dbReference type="EMBL" id="CP000934">
    <property type="protein sequence ID" value="ACE85108.1"/>
    <property type="molecule type" value="Genomic_DNA"/>
</dbReference>
<keyword evidence="15" id="KW-0175">Coiled coil</keyword>
<dbReference type="EC" id="2.7.13.3" evidence="3"/>
<dbReference type="eggNOG" id="COG3447">
    <property type="taxonomic scope" value="Bacteria"/>
</dbReference>
<dbReference type="HOGENOM" id="CLU_000445_114_68_6"/>
<dbReference type="InterPro" id="IPR003594">
    <property type="entry name" value="HATPase_dom"/>
</dbReference>
<dbReference type="InterPro" id="IPR036890">
    <property type="entry name" value="HATPase_C_sf"/>
</dbReference>
<dbReference type="SUPFAM" id="SSF52172">
    <property type="entry name" value="CheY-like"/>
    <property type="match status" value="1"/>
</dbReference>
<evidence type="ECO:0000313" key="21">
    <source>
        <dbReference type="EMBL" id="ACE85108.1"/>
    </source>
</evidence>
<keyword evidence="8" id="KW-0547">Nucleotide-binding</keyword>
<evidence type="ECO:0000256" key="11">
    <source>
        <dbReference type="ARBA" id="ARBA00022989"/>
    </source>
</evidence>
<proteinExistence type="predicted"/>
<dbReference type="FunFam" id="1.10.287.130:FF:000002">
    <property type="entry name" value="Two-component osmosensing histidine kinase"/>
    <property type="match status" value="1"/>
</dbReference>
<dbReference type="CDD" id="cd00130">
    <property type="entry name" value="PAS"/>
    <property type="match status" value="2"/>
</dbReference>
<feature type="transmembrane region" description="Helical" evidence="16">
    <location>
        <begin position="169"/>
        <end position="192"/>
    </location>
</feature>
<dbReference type="PROSITE" id="PS50113">
    <property type="entry name" value="PAC"/>
    <property type="match status" value="2"/>
</dbReference>
<dbReference type="PROSITE" id="PS50112">
    <property type="entry name" value="PAS"/>
    <property type="match status" value="1"/>
</dbReference>
<dbReference type="Gene3D" id="3.30.450.20">
    <property type="entry name" value="PAS domain"/>
    <property type="match status" value="2"/>
</dbReference>
<dbReference type="RefSeq" id="WP_012489228.1">
    <property type="nucleotide sequence ID" value="NC_010995.1"/>
</dbReference>
<evidence type="ECO:0000256" key="16">
    <source>
        <dbReference type="SAM" id="Phobius"/>
    </source>
</evidence>
<dbReference type="InterPro" id="IPR001610">
    <property type="entry name" value="PAC"/>
</dbReference>
<feature type="domain" description="Response regulatory" evidence="18">
    <location>
        <begin position="1055"/>
        <end position="1170"/>
    </location>
</feature>
<feature type="transmembrane region" description="Helical" evidence="16">
    <location>
        <begin position="49"/>
        <end position="76"/>
    </location>
</feature>
<keyword evidence="10" id="KW-0067">ATP-binding</keyword>
<evidence type="ECO:0000256" key="9">
    <source>
        <dbReference type="ARBA" id="ARBA00022777"/>
    </source>
</evidence>
<dbReference type="InterPro" id="IPR036097">
    <property type="entry name" value="HisK_dim/P_sf"/>
</dbReference>
<evidence type="ECO:0000256" key="3">
    <source>
        <dbReference type="ARBA" id="ARBA00012438"/>
    </source>
</evidence>
<dbReference type="SMART" id="SM00388">
    <property type="entry name" value="HisKA"/>
    <property type="match status" value="1"/>
</dbReference>
<keyword evidence="13 16" id="KW-0472">Membrane</keyword>
<keyword evidence="4" id="KW-1003">Cell membrane</keyword>
<gene>
    <name evidence="21" type="ordered locus">CJA_3654</name>
</gene>
<evidence type="ECO:0000256" key="2">
    <source>
        <dbReference type="ARBA" id="ARBA00004651"/>
    </source>
</evidence>
<keyword evidence="11 16" id="KW-1133">Transmembrane helix</keyword>
<dbReference type="Pfam" id="PF00072">
    <property type="entry name" value="Response_reg"/>
    <property type="match status" value="1"/>
</dbReference>
<dbReference type="GO" id="GO:0005524">
    <property type="term" value="F:ATP binding"/>
    <property type="evidence" value="ECO:0007669"/>
    <property type="project" value="UniProtKB-KW"/>
</dbReference>
<dbReference type="Proteomes" id="UP000001036">
    <property type="component" value="Chromosome"/>
</dbReference>
<feature type="domain" description="Histidine kinase" evidence="17">
    <location>
        <begin position="816"/>
        <end position="1031"/>
    </location>
</feature>
<evidence type="ECO:0000256" key="13">
    <source>
        <dbReference type="ARBA" id="ARBA00023136"/>
    </source>
</evidence>
<name>B3PHR2_CELJU</name>
<keyword evidence="6" id="KW-0808">Transferase</keyword>
<evidence type="ECO:0000256" key="6">
    <source>
        <dbReference type="ARBA" id="ARBA00022679"/>
    </source>
</evidence>
<feature type="domain" description="PAS" evidence="19">
    <location>
        <begin position="549"/>
        <end position="619"/>
    </location>
</feature>
<organism evidence="21 22">
    <name type="scientific">Cellvibrio japonicus (strain Ueda107)</name>
    <name type="common">Pseudomonas fluorescens subsp. cellulosa</name>
    <dbReference type="NCBI Taxonomy" id="498211"/>
    <lineage>
        <taxon>Bacteria</taxon>
        <taxon>Pseudomonadati</taxon>
        <taxon>Pseudomonadota</taxon>
        <taxon>Gammaproteobacteria</taxon>
        <taxon>Cellvibrionales</taxon>
        <taxon>Cellvibrionaceae</taxon>
        <taxon>Cellvibrio</taxon>
    </lineage>
</organism>
<feature type="transmembrane region" description="Helical" evidence="16">
    <location>
        <begin position="204"/>
        <end position="225"/>
    </location>
</feature>
<dbReference type="eggNOG" id="COG3283">
    <property type="taxonomic scope" value="Bacteria"/>
</dbReference>
<dbReference type="CDD" id="cd17546">
    <property type="entry name" value="REC_hyHK_CKI1_RcsC-like"/>
    <property type="match status" value="1"/>
</dbReference>
<keyword evidence="12" id="KW-0902">Two-component regulatory system</keyword>
<feature type="modified residue" description="4-aspartylphosphate" evidence="14">
    <location>
        <position position="1104"/>
    </location>
</feature>
<dbReference type="Pfam" id="PF13426">
    <property type="entry name" value="PAS_9"/>
    <property type="match status" value="1"/>
</dbReference>
<dbReference type="eggNOG" id="COG4191">
    <property type="taxonomic scope" value="Bacteria"/>
</dbReference>
<dbReference type="Gene3D" id="3.30.565.10">
    <property type="entry name" value="Histidine kinase-like ATPase, C-terminal domain"/>
    <property type="match status" value="1"/>
</dbReference>
<dbReference type="InterPro" id="IPR000700">
    <property type="entry name" value="PAS-assoc_C"/>
</dbReference>
<dbReference type="Pfam" id="PF00512">
    <property type="entry name" value="HisKA"/>
    <property type="match status" value="1"/>
</dbReference>
<dbReference type="Gene3D" id="1.10.287.130">
    <property type="match status" value="1"/>
</dbReference>
<dbReference type="KEGG" id="cja:CJA_3654"/>
<dbReference type="PANTHER" id="PTHR43047">
    <property type="entry name" value="TWO-COMPONENT HISTIDINE PROTEIN KINASE"/>
    <property type="match status" value="1"/>
</dbReference>
<feature type="transmembrane region" description="Helical" evidence="16">
    <location>
        <begin position="20"/>
        <end position="37"/>
    </location>
</feature>
<dbReference type="InterPro" id="IPR035965">
    <property type="entry name" value="PAS-like_dom_sf"/>
</dbReference>
<protein>
    <recommendedName>
        <fullName evidence="3">histidine kinase</fullName>
        <ecNumber evidence="3">2.7.13.3</ecNumber>
    </recommendedName>
</protein>
<evidence type="ECO:0000259" key="20">
    <source>
        <dbReference type="PROSITE" id="PS50113"/>
    </source>
</evidence>
<dbReference type="GO" id="GO:0000155">
    <property type="term" value="F:phosphorelay sensor kinase activity"/>
    <property type="evidence" value="ECO:0007669"/>
    <property type="project" value="InterPro"/>
</dbReference>
<dbReference type="PROSITE" id="PS50110">
    <property type="entry name" value="RESPONSE_REGULATORY"/>
    <property type="match status" value="1"/>
</dbReference>
<evidence type="ECO:0000259" key="18">
    <source>
        <dbReference type="PROSITE" id="PS50110"/>
    </source>
</evidence>
<dbReference type="CDD" id="cd16922">
    <property type="entry name" value="HATPase_EvgS-ArcB-TorS-like"/>
    <property type="match status" value="1"/>
</dbReference>
<evidence type="ECO:0000256" key="10">
    <source>
        <dbReference type="ARBA" id="ARBA00022840"/>
    </source>
</evidence>
<dbReference type="Gene3D" id="3.40.50.2300">
    <property type="match status" value="1"/>
</dbReference>
<dbReference type="InterPro" id="IPR001789">
    <property type="entry name" value="Sig_transdc_resp-reg_receiver"/>
</dbReference>
<evidence type="ECO:0000259" key="17">
    <source>
        <dbReference type="PROSITE" id="PS50109"/>
    </source>
</evidence>
<dbReference type="AlphaFoldDB" id="B3PHR2"/>
<evidence type="ECO:0000256" key="8">
    <source>
        <dbReference type="ARBA" id="ARBA00022741"/>
    </source>
</evidence>
<dbReference type="CDD" id="cd00082">
    <property type="entry name" value="HisKA"/>
    <property type="match status" value="1"/>
</dbReference>
<dbReference type="InterPro" id="IPR003661">
    <property type="entry name" value="HisK_dim/P_dom"/>
</dbReference>
<dbReference type="SUPFAM" id="SSF47384">
    <property type="entry name" value="Homodimeric domain of signal transducing histidine kinase"/>
    <property type="match status" value="1"/>
</dbReference>
<dbReference type="Pfam" id="PF02518">
    <property type="entry name" value="HATPase_c"/>
    <property type="match status" value="1"/>
</dbReference>
<comment type="catalytic activity">
    <reaction evidence="1">
        <text>ATP + protein L-histidine = ADP + protein N-phospho-L-histidine.</text>
        <dbReference type="EC" id="2.7.13.3"/>
    </reaction>
</comment>
<dbReference type="InterPro" id="IPR007895">
    <property type="entry name" value="MASE1"/>
</dbReference>
<dbReference type="eggNOG" id="COG0745">
    <property type="taxonomic scope" value="Bacteria"/>
</dbReference>
<evidence type="ECO:0000313" key="22">
    <source>
        <dbReference type="Proteomes" id="UP000001036"/>
    </source>
</evidence>
<comment type="subcellular location">
    <subcellularLocation>
        <location evidence="2">Cell membrane</location>
        <topology evidence="2">Multi-pass membrane protein</topology>
    </subcellularLocation>
</comment>
<dbReference type="SUPFAM" id="SSF55785">
    <property type="entry name" value="PYP-like sensor domain (PAS domain)"/>
    <property type="match status" value="2"/>
</dbReference>
<dbReference type="SMART" id="SM00086">
    <property type="entry name" value="PAC"/>
    <property type="match status" value="2"/>
</dbReference>
<dbReference type="NCBIfam" id="TIGR00229">
    <property type="entry name" value="sensory_box"/>
    <property type="match status" value="2"/>
</dbReference>
<dbReference type="eggNOG" id="COG2205">
    <property type="taxonomic scope" value="Bacteria"/>
</dbReference>
<evidence type="ECO:0000256" key="15">
    <source>
        <dbReference type="SAM" id="Coils"/>
    </source>
</evidence>
<evidence type="ECO:0000256" key="14">
    <source>
        <dbReference type="PROSITE-ProRule" id="PRU00169"/>
    </source>
</evidence>
<keyword evidence="5 14" id="KW-0597">Phosphoprotein</keyword>
<dbReference type="GO" id="GO:0005886">
    <property type="term" value="C:plasma membrane"/>
    <property type="evidence" value="ECO:0007669"/>
    <property type="project" value="UniProtKB-SubCell"/>
</dbReference>
<feature type="coiled-coil region" evidence="15">
    <location>
        <begin position="532"/>
        <end position="559"/>
    </location>
</feature>
<dbReference type="InterPro" id="IPR004358">
    <property type="entry name" value="Sig_transdc_His_kin-like_C"/>
</dbReference>
<evidence type="ECO:0000256" key="7">
    <source>
        <dbReference type="ARBA" id="ARBA00022692"/>
    </source>
</evidence>
<keyword evidence="9 21" id="KW-0418">Kinase</keyword>
<dbReference type="PRINTS" id="PR00344">
    <property type="entry name" value="BCTRLSENSOR"/>
</dbReference>
<accession>B3PHR2</accession>
<dbReference type="InterPro" id="IPR011006">
    <property type="entry name" value="CheY-like_superfamily"/>
</dbReference>
<dbReference type="InterPro" id="IPR005467">
    <property type="entry name" value="His_kinase_dom"/>
</dbReference>
<feature type="transmembrane region" description="Helical" evidence="16">
    <location>
        <begin position="96"/>
        <end position="114"/>
    </location>
</feature>
<evidence type="ECO:0000256" key="5">
    <source>
        <dbReference type="ARBA" id="ARBA00022553"/>
    </source>
</evidence>
<evidence type="ECO:0000259" key="19">
    <source>
        <dbReference type="PROSITE" id="PS50112"/>
    </source>
</evidence>
<dbReference type="OrthoDB" id="6187449at2"/>
<keyword evidence="7 16" id="KW-0812">Transmembrane</keyword>
<sequence>MDLLRLTDSLPLPQSLRLLLLNLVLVLAYLALAKFGLGWSSLTTDVTLIWPAAGLALFSIMTFGLRAAPGVLIGSASTTLLLHFNQQDVPLGPESLLATLAMSSADLLQVVLIAKLNSQLLLRNSPIRSRRVLFFIGCVLLCCVFSASVGVVSLYQLGLLNLGTLPENWLTWWMGDCIGMLVFTPLLAWALLPGLRHQDARAQAFLLLSSGLGVLLLLVATLGYLERSAARDRFEGESNLLWLALSTRLSGSLHDLDLAQHNITLGGASDREFLRLARSLLEHNPWLNHIAWVPTQAGEQLEPSLAALNLGDSQMVTRHSTRITRAKLALGHPGNRTVILNAWQQRELRAGPVYYGERGRPALEIYSPVMTCPSEQPCSLRGLLSAQLNLTEWASQAFSPELPDQLQLLLVTGGPDPLRLQWQPGGWVDASPDSNQPVAHLRYQRSLPLADQTMEMITYHQNPLWFVPSWLQVSTLGIGLALISLLSAYLITRQKHQDLLMRNQSRLQEEIHISTQALRKANDWLLKEVEQRQQTQEQLESSQEVLRRREQELRSLLDNIPDPIWLKDIEGHYLNCNRAFAQLLGKTEQEIVGKREHELVSADIAQVFRRNDRVALGSAGPHRHEQWLVAADGRLHMLDTLKVAVRDADNQTYGILGIGRDITDKHELISELEKFKRFAEFSAQGFGIASLKGETLYMNPSMRRMLSDRSTNEDDFKQQFWLYYPPELQVRVRDDIFPKVVEQGHWQGELAALHADGSDFPTQETFFVIRDDQGKPQYIGNVMTDISAQKETEAELSQAKEAAEEAARAKSRFLANMSHEIRTPLNAVLGYTQLLMRDPQLAGNQRERLQLILNASQRLLGLINDVLDLSKIESGALNLRQDYFDLHQEMQEIHAIIAERANAKGLSLGLEIDFPAPNIVRGDRQKLGQILLNLLGNAVKFTHQGSVNLMLTRHGDWVDFVISDTGPGIAPQELEQLFSAFRQGQAGQDSGGTGLGLTLSRHLAQGMGGSLELTSQLGEGTRAHLRLPLPSEALTRHNSDKPNTIVRLAPGSHCHVLVVEDDQASADVLVSLLEQLGCTTRCAYNGREGIDWCAQERFDIIFTDIRMPDVNGLEMLRQLRRQADFVTPLVAVSASSLEHERTYYLAQGFHDFIGKPYGFEEIFSALQQHSGARFEAPEPAPSQPLVYQDDPINFNLAGQSLQQIRQTAASGDMSLCKKLANQLSADLLGQQRHQQLLAAIKQYDLERVEALVNSWLDGSR</sequence>
<dbReference type="SMART" id="SM00448">
    <property type="entry name" value="REC"/>
    <property type="match status" value="1"/>
</dbReference>
<dbReference type="Pfam" id="PF05231">
    <property type="entry name" value="MASE1"/>
    <property type="match status" value="1"/>
</dbReference>
<reference evidence="21 22" key="1">
    <citation type="journal article" date="2008" name="J. Bacteriol.">
        <title>Insights into plant cell wall degradation from the genome sequence of the soil bacterium Cellvibrio japonicus.</title>
        <authorList>
            <person name="Deboy R.T."/>
            <person name="Mongodin E.F."/>
            <person name="Fouts D.E."/>
            <person name="Tailford L.E."/>
            <person name="Khouri H."/>
            <person name="Emerson J.B."/>
            <person name="Mohamoud Y."/>
            <person name="Watkins K."/>
            <person name="Henrissat B."/>
            <person name="Gilbert H.J."/>
            <person name="Nelson K.E."/>
        </authorList>
    </citation>
    <scope>NUCLEOTIDE SEQUENCE [LARGE SCALE GENOMIC DNA]</scope>
    <source>
        <strain evidence="21 22">Ueda107</strain>
    </source>
</reference>
<dbReference type="InterPro" id="IPR013656">
    <property type="entry name" value="PAS_4"/>
</dbReference>
<dbReference type="InterPro" id="IPR000014">
    <property type="entry name" value="PAS"/>
</dbReference>
<dbReference type="SMART" id="SM00387">
    <property type="entry name" value="HATPase_c"/>
    <property type="match status" value="1"/>
</dbReference>
<dbReference type="SUPFAM" id="SSF55874">
    <property type="entry name" value="ATPase domain of HSP90 chaperone/DNA topoisomerase II/histidine kinase"/>
    <property type="match status" value="1"/>
</dbReference>
<keyword evidence="22" id="KW-1185">Reference proteome</keyword>
<evidence type="ECO:0000256" key="12">
    <source>
        <dbReference type="ARBA" id="ARBA00023012"/>
    </source>
</evidence>
<feature type="domain" description="PAC" evidence="20">
    <location>
        <begin position="622"/>
        <end position="674"/>
    </location>
</feature>
<dbReference type="SMART" id="SM00091">
    <property type="entry name" value="PAS"/>
    <property type="match status" value="2"/>
</dbReference>